<evidence type="ECO:0000256" key="9">
    <source>
        <dbReference type="ARBA" id="ARBA00022975"/>
    </source>
</evidence>
<evidence type="ECO:0000259" key="12">
    <source>
        <dbReference type="Pfam" id="PF00696"/>
    </source>
</evidence>
<feature type="binding site" evidence="11">
    <location>
        <position position="67"/>
    </location>
    <ligand>
        <name>ATP</name>
        <dbReference type="ChEBI" id="CHEBI:30616"/>
    </ligand>
</feature>
<dbReference type="EC" id="2.7.4.22" evidence="11"/>
<sequence length="256" mass="27080">MSAIYKRVVVKVSGEALGRRVTYPTNGNPAYVHVSMGFSQSAFEETALALLAIKNEGVDVAVVVGGGNIARGTELERLGMERVVADYLGMLATIQNGLALAAALGNQGVESRVMSALAVNPVCEPFVRARALRHIEKGRVVVFVAGTGNPLCTTDSAAALRAVEIGAEAVLAGKNGTRGVYDRDPNGPDGSQAEFLTELTYDEVIQRGLVVLDQGAIVTLRDHFIPTHVFNAGELDNYEKVVCGERVGSVIRTVAK</sequence>
<dbReference type="Proteomes" id="UP000228767">
    <property type="component" value="Unassembled WGS sequence"/>
</dbReference>
<evidence type="ECO:0000313" key="14">
    <source>
        <dbReference type="Proteomes" id="UP000228767"/>
    </source>
</evidence>
<dbReference type="GO" id="GO:0033862">
    <property type="term" value="F:UMP kinase activity"/>
    <property type="evidence" value="ECO:0007669"/>
    <property type="project" value="UniProtKB-EC"/>
</dbReference>
<dbReference type="GO" id="GO:0044210">
    <property type="term" value="P:'de novo' CTP biosynthetic process"/>
    <property type="evidence" value="ECO:0007669"/>
    <property type="project" value="UniProtKB-UniRule"/>
</dbReference>
<comment type="activity regulation">
    <text evidence="11">Inhibited by UTP.</text>
</comment>
<dbReference type="GO" id="GO:0005737">
    <property type="term" value="C:cytoplasm"/>
    <property type="evidence" value="ECO:0007669"/>
    <property type="project" value="UniProtKB-SubCell"/>
</dbReference>
<dbReference type="GO" id="GO:0006225">
    <property type="term" value="P:UDP biosynthetic process"/>
    <property type="evidence" value="ECO:0007669"/>
    <property type="project" value="TreeGrafter"/>
</dbReference>
<proteinExistence type="inferred from homology"/>
<dbReference type="InterPro" id="IPR015963">
    <property type="entry name" value="Uridylate_kinase_bac"/>
</dbReference>
<dbReference type="InterPro" id="IPR011817">
    <property type="entry name" value="Uridylate_kinase"/>
</dbReference>
<feature type="binding site" evidence="11">
    <location>
        <position position="71"/>
    </location>
    <ligand>
        <name>ATP</name>
        <dbReference type="ChEBI" id="CHEBI:30616"/>
    </ligand>
</feature>
<feature type="binding site" evidence="11">
    <location>
        <position position="175"/>
    </location>
    <ligand>
        <name>ATP</name>
        <dbReference type="ChEBI" id="CHEBI:30616"/>
    </ligand>
</feature>
<comment type="caution">
    <text evidence="11">Lacks conserved residue(s) required for the propagation of feature annotation.</text>
</comment>
<keyword evidence="6 11" id="KW-0547">Nucleotide-binding</keyword>
<name>A0A2H0RER3_9BACT</name>
<evidence type="ECO:0000256" key="7">
    <source>
        <dbReference type="ARBA" id="ARBA00022777"/>
    </source>
</evidence>
<dbReference type="UniPathway" id="UPA00159">
    <property type="reaction ID" value="UER00275"/>
</dbReference>
<dbReference type="InterPro" id="IPR036393">
    <property type="entry name" value="AceGlu_kinase-like_sf"/>
</dbReference>
<feature type="domain" description="Aspartate/glutamate/uridylate kinase" evidence="12">
    <location>
        <begin position="6"/>
        <end position="231"/>
    </location>
</feature>
<evidence type="ECO:0000256" key="2">
    <source>
        <dbReference type="ARBA" id="ARBA00004791"/>
    </source>
</evidence>
<feature type="binding site" evidence="11">
    <location>
        <begin position="11"/>
        <end position="14"/>
    </location>
    <ligand>
        <name>ATP</name>
        <dbReference type="ChEBI" id="CHEBI:30616"/>
    </ligand>
</feature>
<dbReference type="PANTHER" id="PTHR42833">
    <property type="entry name" value="URIDYLATE KINASE"/>
    <property type="match status" value="1"/>
</dbReference>
<evidence type="ECO:0000256" key="11">
    <source>
        <dbReference type="HAMAP-Rule" id="MF_01220"/>
    </source>
</evidence>
<keyword evidence="4 11" id="KW-0963">Cytoplasm</keyword>
<comment type="subunit">
    <text evidence="11">Homohexamer.</text>
</comment>
<evidence type="ECO:0000256" key="10">
    <source>
        <dbReference type="ARBA" id="ARBA00047767"/>
    </source>
</evidence>
<evidence type="ECO:0000256" key="4">
    <source>
        <dbReference type="ARBA" id="ARBA00022490"/>
    </source>
</evidence>
<organism evidence="13 14">
    <name type="scientific">Candidatus Vogelbacteria bacterium CG10_big_fil_rev_8_21_14_0_10_51_16</name>
    <dbReference type="NCBI Taxonomy" id="1975045"/>
    <lineage>
        <taxon>Bacteria</taxon>
        <taxon>Candidatus Vogeliibacteriota</taxon>
    </lineage>
</organism>
<comment type="subcellular location">
    <subcellularLocation>
        <location evidence="1 11">Cytoplasm</location>
    </subcellularLocation>
</comment>
<keyword evidence="9 11" id="KW-0665">Pyrimidine biosynthesis</keyword>
<dbReference type="Pfam" id="PF00696">
    <property type="entry name" value="AA_kinase"/>
    <property type="match status" value="1"/>
</dbReference>
<dbReference type="SUPFAM" id="SSF53633">
    <property type="entry name" value="Carbamate kinase-like"/>
    <property type="match status" value="1"/>
</dbReference>
<dbReference type="EMBL" id="PCYI01000011">
    <property type="protein sequence ID" value="PIR45008.1"/>
    <property type="molecule type" value="Genomic_DNA"/>
</dbReference>
<dbReference type="HAMAP" id="MF_01220_B">
    <property type="entry name" value="PyrH_B"/>
    <property type="match status" value="1"/>
</dbReference>
<comment type="caution">
    <text evidence="13">The sequence shown here is derived from an EMBL/GenBank/DDBJ whole genome shotgun (WGS) entry which is preliminary data.</text>
</comment>
<feature type="binding site" evidence="11">
    <location>
        <position position="181"/>
    </location>
    <ligand>
        <name>ATP</name>
        <dbReference type="ChEBI" id="CHEBI:30616"/>
    </ligand>
</feature>
<comment type="function">
    <text evidence="11">Catalyzes the reversible phosphorylation of UMP to UDP.</text>
</comment>
<evidence type="ECO:0000256" key="8">
    <source>
        <dbReference type="ARBA" id="ARBA00022840"/>
    </source>
</evidence>
<comment type="similarity">
    <text evidence="3 11">Belongs to the UMP kinase family.</text>
</comment>
<feature type="binding site" evidence="11">
    <location>
        <position position="184"/>
    </location>
    <ligand>
        <name>ATP</name>
        <dbReference type="ChEBI" id="CHEBI:30616"/>
    </ligand>
</feature>
<evidence type="ECO:0000256" key="1">
    <source>
        <dbReference type="ARBA" id="ARBA00004496"/>
    </source>
</evidence>
<dbReference type="Gene3D" id="3.40.1160.10">
    <property type="entry name" value="Acetylglutamate kinase-like"/>
    <property type="match status" value="1"/>
</dbReference>
<keyword evidence="5 11" id="KW-0808">Transferase</keyword>
<evidence type="ECO:0000256" key="3">
    <source>
        <dbReference type="ARBA" id="ARBA00007614"/>
    </source>
</evidence>
<feature type="binding site" evidence="11">
    <location>
        <position position="66"/>
    </location>
    <ligand>
        <name>UMP</name>
        <dbReference type="ChEBI" id="CHEBI:57865"/>
    </ligand>
</feature>
<comment type="catalytic activity">
    <reaction evidence="10 11">
        <text>UMP + ATP = UDP + ADP</text>
        <dbReference type="Rhea" id="RHEA:24400"/>
        <dbReference type="ChEBI" id="CHEBI:30616"/>
        <dbReference type="ChEBI" id="CHEBI:57865"/>
        <dbReference type="ChEBI" id="CHEBI:58223"/>
        <dbReference type="ChEBI" id="CHEBI:456216"/>
        <dbReference type="EC" id="2.7.4.22"/>
    </reaction>
</comment>
<evidence type="ECO:0000313" key="13">
    <source>
        <dbReference type="EMBL" id="PIR45008.1"/>
    </source>
</evidence>
<gene>
    <name evidence="11 13" type="primary">pyrH</name>
    <name evidence="13" type="ORF">COV10_01755</name>
</gene>
<protein>
    <recommendedName>
        <fullName evidence="11">Uridylate kinase</fullName>
        <shortName evidence="11">UK</shortName>
        <ecNumber evidence="11">2.7.4.22</ecNumber>
    </recommendedName>
    <alternativeName>
        <fullName evidence="11">Uridine monophosphate kinase</fullName>
        <shortName evidence="11">UMP kinase</shortName>
        <shortName evidence="11">UMPK</shortName>
    </alternativeName>
</protein>
<keyword evidence="8 11" id="KW-0067">ATP-binding</keyword>
<evidence type="ECO:0000256" key="6">
    <source>
        <dbReference type="ARBA" id="ARBA00022741"/>
    </source>
</evidence>
<dbReference type="PIRSF" id="PIRSF005650">
    <property type="entry name" value="Uridylate_kin"/>
    <property type="match status" value="1"/>
</dbReference>
<dbReference type="AlphaFoldDB" id="A0A2H0RER3"/>
<comment type="pathway">
    <text evidence="2 11">Pyrimidine metabolism; CTP biosynthesis via de novo pathway; UDP from UMP (UMPK route): step 1/1.</text>
</comment>
<dbReference type="InterPro" id="IPR001048">
    <property type="entry name" value="Asp/Glu/Uridylate_kinase"/>
</dbReference>
<evidence type="ECO:0000256" key="5">
    <source>
        <dbReference type="ARBA" id="ARBA00022679"/>
    </source>
</evidence>
<reference evidence="13 14" key="1">
    <citation type="submission" date="2017-09" db="EMBL/GenBank/DDBJ databases">
        <title>Depth-based differentiation of microbial function through sediment-hosted aquifers and enrichment of novel symbionts in the deep terrestrial subsurface.</title>
        <authorList>
            <person name="Probst A.J."/>
            <person name="Ladd B."/>
            <person name="Jarett J.K."/>
            <person name="Geller-Mcgrath D.E."/>
            <person name="Sieber C.M."/>
            <person name="Emerson J.B."/>
            <person name="Anantharaman K."/>
            <person name="Thomas B.C."/>
            <person name="Malmstrom R."/>
            <person name="Stieglmeier M."/>
            <person name="Klingl A."/>
            <person name="Woyke T."/>
            <person name="Ryan C.M."/>
            <person name="Banfield J.F."/>
        </authorList>
    </citation>
    <scope>NUCLEOTIDE SEQUENCE [LARGE SCALE GENOMIC DNA]</scope>
    <source>
        <strain evidence="13">CG10_big_fil_rev_8_21_14_0_10_51_16</strain>
    </source>
</reference>
<accession>A0A2H0RER3</accession>
<keyword evidence="7 11" id="KW-0418">Kinase</keyword>
<feature type="binding site" evidence="11">
    <location>
        <position position="86"/>
    </location>
    <ligand>
        <name>UMP</name>
        <dbReference type="ChEBI" id="CHEBI:57865"/>
    </ligand>
</feature>
<dbReference type="GO" id="GO:0005524">
    <property type="term" value="F:ATP binding"/>
    <property type="evidence" value="ECO:0007669"/>
    <property type="project" value="UniProtKB-KW"/>
</dbReference>
<dbReference type="PANTHER" id="PTHR42833:SF4">
    <property type="entry name" value="URIDYLATE KINASE PUMPKIN, CHLOROPLASTIC"/>
    <property type="match status" value="1"/>
</dbReference>
<feature type="binding site" evidence="11">
    <location>
        <begin position="147"/>
        <end position="154"/>
    </location>
    <ligand>
        <name>UMP</name>
        <dbReference type="ChEBI" id="CHEBI:57865"/>
    </ligand>
</feature>